<dbReference type="OrthoDB" id="9802525at2"/>
<evidence type="ECO:0000313" key="3">
    <source>
        <dbReference type="EMBL" id="TIX51110.1"/>
    </source>
</evidence>
<feature type="domain" description="Glycosyl transferase family 1" evidence="1">
    <location>
        <begin position="212"/>
        <end position="347"/>
    </location>
</feature>
<keyword evidence="3" id="KW-0808">Transferase</keyword>
<dbReference type="AlphaFoldDB" id="A0A4T3F7Y1"/>
<dbReference type="Proteomes" id="UP000309389">
    <property type="component" value="Unassembled WGS sequence"/>
</dbReference>
<accession>A0A4T3F7Y1</accession>
<reference evidence="3 4" key="1">
    <citation type="submission" date="2019-04" db="EMBL/GenBank/DDBJ databases">
        <title>Altererythrobacter aquimixticola sp. nov., isolated from sediment of junction between the ocean and a freshwater spring.</title>
        <authorList>
            <person name="Yoon J.-H."/>
        </authorList>
    </citation>
    <scope>NUCLEOTIDE SEQUENCE [LARGE SCALE GENOMIC DNA]</scope>
    <source>
        <strain evidence="3 4">SSKS-13</strain>
    </source>
</reference>
<proteinExistence type="predicted"/>
<evidence type="ECO:0000259" key="1">
    <source>
        <dbReference type="Pfam" id="PF00534"/>
    </source>
</evidence>
<dbReference type="SUPFAM" id="SSF53756">
    <property type="entry name" value="UDP-Glycosyltransferase/glycogen phosphorylase"/>
    <property type="match status" value="1"/>
</dbReference>
<protein>
    <submittedName>
        <fullName evidence="3">Glycosyltransferase</fullName>
    </submittedName>
</protein>
<evidence type="ECO:0000259" key="2">
    <source>
        <dbReference type="Pfam" id="PF13439"/>
    </source>
</evidence>
<dbReference type="Pfam" id="PF13439">
    <property type="entry name" value="Glyco_transf_4"/>
    <property type="match status" value="1"/>
</dbReference>
<dbReference type="InterPro" id="IPR001296">
    <property type="entry name" value="Glyco_trans_1"/>
</dbReference>
<dbReference type="InterPro" id="IPR050194">
    <property type="entry name" value="Glycosyltransferase_grp1"/>
</dbReference>
<dbReference type="Gene3D" id="3.40.50.2000">
    <property type="entry name" value="Glycogen Phosphorylase B"/>
    <property type="match status" value="2"/>
</dbReference>
<evidence type="ECO:0000313" key="4">
    <source>
        <dbReference type="Proteomes" id="UP000309389"/>
    </source>
</evidence>
<dbReference type="EMBL" id="SSHH01000001">
    <property type="protein sequence ID" value="TIX51110.1"/>
    <property type="molecule type" value="Genomic_DNA"/>
</dbReference>
<sequence length="386" mass="41757">MRIVDVCGFYTPEGGGIRTYVEQKLRVAEKLGQDITLLAPGAADRTVEISGSARIVTLASPHFPLDRKYFSFADQAAVHAALDRLQPDLIEASSPWNSANYVAAYPQPVPRALVMHSEPLSAHVYRWFEGIAQPASVDRVFDWFWERLRRYGRSFDAVIAANSSLAQRLSDGGVANVVTMPMGVEPGLFSPALRSESLRERLLGLCQLGPEATLLVSAGRLATEKRVPMLVEAATIAGAHRPIGLVIFGEGRAHRKIMRAIAGNPHIRLLRPVRDRKQFAAILASADALLHGCEAETFGMIAAEAHASGLPLIAPNLGGASDFVRHNPALGFTPTNMADIVRAILQLPDGGLRAAASPPPRNMEEHFRDLFRLYSGLVPQKSAAAA</sequence>
<keyword evidence="4" id="KW-1185">Reference proteome</keyword>
<gene>
    <name evidence="3" type="ORF">E5222_01100</name>
</gene>
<dbReference type="GO" id="GO:0016757">
    <property type="term" value="F:glycosyltransferase activity"/>
    <property type="evidence" value="ECO:0007669"/>
    <property type="project" value="InterPro"/>
</dbReference>
<dbReference type="PANTHER" id="PTHR45947:SF3">
    <property type="entry name" value="SULFOQUINOVOSYL TRANSFERASE SQD2"/>
    <property type="match status" value="1"/>
</dbReference>
<organism evidence="3 4">
    <name type="scientific">Alteraurantiacibacter aquimixticola</name>
    <dbReference type="NCBI Taxonomy" id="2489173"/>
    <lineage>
        <taxon>Bacteria</taxon>
        <taxon>Pseudomonadati</taxon>
        <taxon>Pseudomonadota</taxon>
        <taxon>Alphaproteobacteria</taxon>
        <taxon>Sphingomonadales</taxon>
        <taxon>Erythrobacteraceae</taxon>
        <taxon>Alteraurantiacibacter</taxon>
    </lineage>
</organism>
<dbReference type="PANTHER" id="PTHR45947">
    <property type="entry name" value="SULFOQUINOVOSYL TRANSFERASE SQD2"/>
    <property type="match status" value="1"/>
</dbReference>
<comment type="caution">
    <text evidence="3">The sequence shown here is derived from an EMBL/GenBank/DDBJ whole genome shotgun (WGS) entry which is preliminary data.</text>
</comment>
<dbReference type="RefSeq" id="WP_136691712.1">
    <property type="nucleotide sequence ID" value="NZ_SSHH01000001.1"/>
</dbReference>
<name>A0A4T3F7Y1_9SPHN</name>
<dbReference type="Pfam" id="PF00534">
    <property type="entry name" value="Glycos_transf_1"/>
    <property type="match status" value="1"/>
</dbReference>
<dbReference type="InterPro" id="IPR028098">
    <property type="entry name" value="Glyco_trans_4-like_N"/>
</dbReference>
<feature type="domain" description="Glycosyltransferase subfamily 4-like N-terminal" evidence="2">
    <location>
        <begin position="15"/>
        <end position="186"/>
    </location>
</feature>